<evidence type="ECO:0000256" key="1">
    <source>
        <dbReference type="SAM" id="MobiDB-lite"/>
    </source>
</evidence>
<gene>
    <name evidence="2" type="ORF">B5V02_07315</name>
</gene>
<name>A0A2W7CSU7_9HYPH</name>
<dbReference type="EMBL" id="MZXV01000013">
    <property type="protein sequence ID" value="PZV39733.1"/>
    <property type="molecule type" value="Genomic_DNA"/>
</dbReference>
<accession>A0A2W7CSU7</accession>
<proteinExistence type="predicted"/>
<feature type="compositionally biased region" description="Basic and acidic residues" evidence="1">
    <location>
        <begin position="46"/>
        <end position="60"/>
    </location>
</feature>
<reference evidence="3" key="1">
    <citation type="submission" date="2017-03" db="EMBL/GenBank/DDBJ databases">
        <authorList>
            <person name="Safronova V.I."/>
            <person name="Sazanova A.L."/>
            <person name="Chirak E.R."/>
        </authorList>
    </citation>
    <scope>NUCLEOTIDE SEQUENCE [LARGE SCALE GENOMIC DNA]</scope>
    <source>
        <strain evidence="3">Ach-343</strain>
    </source>
</reference>
<sequence>MKGLRSLLAELSLSWLKRRKAQAPQTLNPKTVIPKTVTTVKANPRAAEHKTRQRPAEHKANQRPAHKPKPLSSRDVASNM</sequence>
<protein>
    <submittedName>
        <fullName evidence="2">Uncharacterized protein</fullName>
    </submittedName>
</protein>
<feature type="region of interest" description="Disordered" evidence="1">
    <location>
        <begin position="40"/>
        <end position="80"/>
    </location>
</feature>
<dbReference type="Proteomes" id="UP000248616">
    <property type="component" value="Unassembled WGS sequence"/>
</dbReference>
<evidence type="ECO:0000313" key="2">
    <source>
        <dbReference type="EMBL" id="PZV39733.1"/>
    </source>
</evidence>
<keyword evidence="3" id="KW-1185">Reference proteome</keyword>
<evidence type="ECO:0000313" key="3">
    <source>
        <dbReference type="Proteomes" id="UP000248616"/>
    </source>
</evidence>
<comment type="caution">
    <text evidence="2">The sequence shown here is derived from an EMBL/GenBank/DDBJ whole genome shotgun (WGS) entry which is preliminary data.</text>
</comment>
<dbReference type="AlphaFoldDB" id="A0A2W7CSU7"/>
<organism evidence="2 3">
    <name type="scientific">Mesorhizobium kowhaii</name>
    <dbReference type="NCBI Taxonomy" id="1300272"/>
    <lineage>
        <taxon>Bacteria</taxon>
        <taxon>Pseudomonadati</taxon>
        <taxon>Pseudomonadota</taxon>
        <taxon>Alphaproteobacteria</taxon>
        <taxon>Hyphomicrobiales</taxon>
        <taxon>Phyllobacteriaceae</taxon>
        <taxon>Mesorhizobium</taxon>
    </lineage>
</organism>